<evidence type="ECO:0000256" key="2">
    <source>
        <dbReference type="ARBA" id="ARBA00004906"/>
    </source>
</evidence>
<evidence type="ECO:0000313" key="14">
    <source>
        <dbReference type="Proteomes" id="UP000007110"/>
    </source>
</evidence>
<keyword evidence="7" id="KW-0206">Cytoskeleton</keyword>
<dbReference type="PROSITE" id="PS50181">
    <property type="entry name" value="FBOX"/>
    <property type="match status" value="1"/>
</dbReference>
<evidence type="ECO:0000256" key="10">
    <source>
        <dbReference type="ARBA" id="ARBA00077966"/>
    </source>
</evidence>
<keyword evidence="5" id="KW-0677">Repeat</keyword>
<dbReference type="InterPro" id="IPR001810">
    <property type="entry name" value="F-box_dom"/>
</dbReference>
<evidence type="ECO:0000259" key="12">
    <source>
        <dbReference type="PROSITE" id="PS50181"/>
    </source>
</evidence>
<dbReference type="FunFam" id="3.80.10.10:FF:000122">
    <property type="entry name" value="F-box/LRR-repeat protein 7 isoform X1"/>
    <property type="match status" value="1"/>
</dbReference>
<dbReference type="Pfam" id="PF25372">
    <property type="entry name" value="DUF7885"/>
    <property type="match status" value="2"/>
</dbReference>
<dbReference type="SMART" id="SM00256">
    <property type="entry name" value="FBOX"/>
    <property type="match status" value="1"/>
</dbReference>
<dbReference type="AlphaFoldDB" id="A0A7M7LSG6"/>
<dbReference type="InterPro" id="IPR036047">
    <property type="entry name" value="F-box-like_dom_sf"/>
</dbReference>
<dbReference type="GO" id="GO:0031146">
    <property type="term" value="P:SCF-dependent proteasomal ubiquitin-dependent protein catabolic process"/>
    <property type="evidence" value="ECO:0000318"/>
    <property type="project" value="GO_Central"/>
</dbReference>
<dbReference type="SUPFAM" id="SSF52047">
    <property type="entry name" value="RNI-like"/>
    <property type="match status" value="2"/>
</dbReference>
<dbReference type="InterPro" id="IPR006553">
    <property type="entry name" value="Leu-rich_rpt_Cys-con_subtyp"/>
</dbReference>
<comment type="similarity">
    <text evidence="8">Belongs to the FBXL7 family.</text>
</comment>
<comment type="subcellular location">
    <subcellularLocation>
        <location evidence="1">Cytoplasm</location>
        <location evidence="1">Cytoskeleton</location>
        <location evidence="1">Microtubule organizing center</location>
        <location evidence="1">Centrosome</location>
    </subcellularLocation>
</comment>
<evidence type="ECO:0000313" key="13">
    <source>
        <dbReference type="EnsemblMetazoa" id="XP_011660909"/>
    </source>
</evidence>
<evidence type="ECO:0000256" key="8">
    <source>
        <dbReference type="ARBA" id="ARBA00061191"/>
    </source>
</evidence>
<dbReference type="Gene3D" id="1.20.1280.50">
    <property type="match status" value="1"/>
</dbReference>
<keyword evidence="14" id="KW-1185">Reference proteome</keyword>
<dbReference type="SMART" id="SM00367">
    <property type="entry name" value="LRR_CC"/>
    <property type="match status" value="10"/>
</dbReference>
<feature type="region of interest" description="Disordered" evidence="11">
    <location>
        <begin position="61"/>
        <end position="121"/>
    </location>
</feature>
<evidence type="ECO:0000256" key="7">
    <source>
        <dbReference type="ARBA" id="ARBA00023212"/>
    </source>
</evidence>
<dbReference type="Proteomes" id="UP000007110">
    <property type="component" value="Unassembled WGS sequence"/>
</dbReference>
<keyword evidence="6" id="KW-0833">Ubl conjugation pathway</keyword>
<evidence type="ECO:0000256" key="5">
    <source>
        <dbReference type="ARBA" id="ARBA00022737"/>
    </source>
</evidence>
<feature type="compositionally biased region" description="Polar residues" evidence="11">
    <location>
        <begin position="77"/>
        <end position="121"/>
    </location>
</feature>
<reference evidence="14" key="1">
    <citation type="submission" date="2015-02" db="EMBL/GenBank/DDBJ databases">
        <title>Genome sequencing for Strongylocentrotus purpuratus.</title>
        <authorList>
            <person name="Murali S."/>
            <person name="Liu Y."/>
            <person name="Vee V."/>
            <person name="English A."/>
            <person name="Wang M."/>
            <person name="Skinner E."/>
            <person name="Han Y."/>
            <person name="Muzny D.M."/>
            <person name="Worley K.C."/>
            <person name="Gibbs R.A."/>
        </authorList>
    </citation>
    <scope>NUCLEOTIDE SEQUENCE</scope>
</reference>
<dbReference type="Gene3D" id="3.80.10.10">
    <property type="entry name" value="Ribonuclease Inhibitor"/>
    <property type="match status" value="3"/>
</dbReference>
<evidence type="ECO:0000256" key="4">
    <source>
        <dbReference type="ARBA" id="ARBA00022614"/>
    </source>
</evidence>
<protein>
    <recommendedName>
        <fullName evidence="9">F-box/LRR-repeat protein 7</fullName>
    </recommendedName>
    <alternativeName>
        <fullName evidence="10">F-box and leucine-rich repeat protein 7</fullName>
    </alternativeName>
</protein>
<dbReference type="PANTHER" id="PTHR13318">
    <property type="entry name" value="PARTNER OF PAIRED, ISOFORM B-RELATED"/>
    <property type="match status" value="1"/>
</dbReference>
<dbReference type="InterPro" id="IPR032675">
    <property type="entry name" value="LRR_dom_sf"/>
</dbReference>
<evidence type="ECO:0000256" key="6">
    <source>
        <dbReference type="ARBA" id="ARBA00022786"/>
    </source>
</evidence>
<dbReference type="OrthoDB" id="423607at2759"/>
<evidence type="ECO:0000256" key="3">
    <source>
        <dbReference type="ARBA" id="ARBA00022490"/>
    </source>
</evidence>
<comment type="pathway">
    <text evidence="2">Protein modification; protein ubiquitination.</text>
</comment>
<feature type="domain" description="F-box" evidence="12">
    <location>
        <begin position="151"/>
        <end position="197"/>
    </location>
</feature>
<dbReference type="GO" id="GO:0019005">
    <property type="term" value="C:SCF ubiquitin ligase complex"/>
    <property type="evidence" value="ECO:0000318"/>
    <property type="project" value="GO_Central"/>
</dbReference>
<accession>A0A7M7LSG6</accession>
<dbReference type="PANTHER" id="PTHR13318:SF50">
    <property type="entry name" value="F-BOX_LRR-REPEAT PROTEIN 7"/>
    <property type="match status" value="1"/>
</dbReference>
<dbReference type="InParanoid" id="A0A7M7LSG6"/>
<dbReference type="FunFam" id="1.20.1280.50:FF:000018">
    <property type="entry name" value="F-box/LRR-repeat protein 7 isoform X2"/>
    <property type="match status" value="1"/>
</dbReference>
<dbReference type="GeneID" id="580713"/>
<dbReference type="InterPro" id="IPR057207">
    <property type="entry name" value="FBXL15_LRR"/>
</dbReference>
<dbReference type="SUPFAM" id="SSF81383">
    <property type="entry name" value="F-box domain"/>
    <property type="match status" value="1"/>
</dbReference>
<reference evidence="13" key="2">
    <citation type="submission" date="2021-01" db="UniProtKB">
        <authorList>
            <consortium name="EnsemblMetazoa"/>
        </authorList>
    </citation>
    <scope>IDENTIFICATION</scope>
</reference>
<dbReference type="FunCoup" id="A0A7M7LSG6">
    <property type="interactions" value="491"/>
</dbReference>
<name>A0A7M7LSG6_STRPU</name>
<keyword evidence="3" id="KW-0963">Cytoplasm</keyword>
<dbReference type="GO" id="GO:0005813">
    <property type="term" value="C:centrosome"/>
    <property type="evidence" value="ECO:0007669"/>
    <property type="project" value="UniProtKB-SubCell"/>
</dbReference>
<dbReference type="Pfam" id="PF12937">
    <property type="entry name" value="F-box-like"/>
    <property type="match status" value="1"/>
</dbReference>
<evidence type="ECO:0000256" key="9">
    <source>
        <dbReference type="ARBA" id="ARBA00070271"/>
    </source>
</evidence>
<evidence type="ECO:0000256" key="1">
    <source>
        <dbReference type="ARBA" id="ARBA00004300"/>
    </source>
</evidence>
<dbReference type="EnsemblMetazoa" id="XM_011662607">
    <property type="protein sequence ID" value="XP_011660909"/>
    <property type="gene ID" value="LOC580713"/>
</dbReference>
<dbReference type="CTD" id="23194"/>
<proteinExistence type="inferred from homology"/>
<evidence type="ECO:0000256" key="11">
    <source>
        <dbReference type="SAM" id="MobiDB-lite"/>
    </source>
</evidence>
<organism evidence="13 14">
    <name type="scientific">Strongylocentrotus purpuratus</name>
    <name type="common">Purple sea urchin</name>
    <dbReference type="NCBI Taxonomy" id="7668"/>
    <lineage>
        <taxon>Eukaryota</taxon>
        <taxon>Metazoa</taxon>
        <taxon>Echinodermata</taxon>
        <taxon>Eleutherozoa</taxon>
        <taxon>Echinozoa</taxon>
        <taxon>Echinoidea</taxon>
        <taxon>Euechinoidea</taxon>
        <taxon>Echinacea</taxon>
        <taxon>Camarodonta</taxon>
        <taxon>Echinidea</taxon>
        <taxon>Strongylocentrotidae</taxon>
        <taxon>Strongylocentrotus</taxon>
    </lineage>
</organism>
<dbReference type="CDD" id="cd22120">
    <property type="entry name" value="F-box_FBXL7"/>
    <property type="match status" value="1"/>
</dbReference>
<keyword evidence="4" id="KW-0433">Leucine-rich repeat</keyword>
<dbReference type="KEGG" id="spu:580713"/>
<sequence>MVPAALYAFHAMEKSSMEPLYRKNYYVLWKCSLFCERIMLKFVISKPAPFKYSLKLENIPNGSITKKLPQPPTTPTSDIQTPESTAKSSIASNRSKSPTSSAELSKTNSSTRSASESNYNGNNNAEIAYEDDIGQGQEDAASSRTLDVQRPSPFDRLTDSIITNMFSYLSTKQLCRCSCVSRRWHRLAWQPTLWTTIQLSGRRLDVNFALKVLVKRLSRETPYLCLSVERLFLNGCHRLSDKALELVAHRCPELLHVELMGCHQISNAAIFQIVSRCPNLDYLDISGCKQVDCMNLPVEPAYSDPKDFLKQRINLRHLDMSDCSLLDDNGLRTIATNCPTLVNLYLRRCVGVTDIGVQYVTTQCLMLKEVSLSDCPRVTDCAMRELAKLEYHLRYLSVAKCELITDMGVYAIAKHCYKLRYLNVRGCVLVSDKSLEALSRGCPRLRSLDVGKCPLITDHGLVSIATNCQSLRKLSLKGCLHVTDQVIEVLAQVCPDLQQLNIQDCDEVSREAYRLLKRCCRKCIIEHTNPAFY</sequence>
<dbReference type="OMA" id="ETVHVDR"/>
<dbReference type="RefSeq" id="XP_011660909.1">
    <property type="nucleotide sequence ID" value="XM_011662607.2"/>
</dbReference>